<feature type="non-terminal residue" evidence="4">
    <location>
        <position position="1"/>
    </location>
</feature>
<keyword evidence="2" id="KW-0479">Metal-binding</keyword>
<reference evidence="4" key="1">
    <citation type="submission" date="2020-03" db="EMBL/GenBank/DDBJ databases">
        <title>Hybrid Assembly of Korean Phytophthora infestans isolates.</title>
        <authorList>
            <person name="Prokchorchik M."/>
            <person name="Lee Y."/>
            <person name="Seo J."/>
            <person name="Cho J.-H."/>
            <person name="Park Y.-E."/>
            <person name="Jang D.-C."/>
            <person name="Im J.-S."/>
            <person name="Choi J.-G."/>
            <person name="Park H.-J."/>
            <person name="Lee G.-B."/>
            <person name="Lee Y.-G."/>
            <person name="Hong S.-Y."/>
            <person name="Cho K."/>
            <person name="Sohn K.H."/>
        </authorList>
    </citation>
    <scope>NUCLEOTIDE SEQUENCE</scope>
    <source>
        <strain evidence="4">KR_2_A2</strain>
    </source>
</reference>
<organism evidence="4 5">
    <name type="scientific">Phytophthora infestans</name>
    <name type="common">Potato late blight agent</name>
    <name type="synonym">Botrytis infestans</name>
    <dbReference type="NCBI Taxonomy" id="4787"/>
    <lineage>
        <taxon>Eukaryota</taxon>
        <taxon>Sar</taxon>
        <taxon>Stramenopiles</taxon>
        <taxon>Oomycota</taxon>
        <taxon>Peronosporomycetes</taxon>
        <taxon>Peronosporales</taxon>
        <taxon>Peronosporaceae</taxon>
        <taxon>Phytophthora</taxon>
    </lineage>
</organism>
<evidence type="ECO:0000313" key="4">
    <source>
        <dbReference type="EMBL" id="KAF4136380.1"/>
    </source>
</evidence>
<dbReference type="GO" id="GO:0004519">
    <property type="term" value="F:endonuclease activity"/>
    <property type="evidence" value="ECO:0007669"/>
    <property type="project" value="UniProtKB-KW"/>
</dbReference>
<evidence type="ECO:0000256" key="1">
    <source>
        <dbReference type="ARBA" id="ARBA00001968"/>
    </source>
</evidence>
<keyword evidence="4" id="KW-0540">Nuclease</keyword>
<dbReference type="Proteomes" id="UP000704712">
    <property type="component" value="Unassembled WGS sequence"/>
</dbReference>
<feature type="domain" description="DDE Tnp4" evidence="3">
    <location>
        <begin position="2"/>
        <end position="103"/>
    </location>
</feature>
<dbReference type="InterPro" id="IPR027806">
    <property type="entry name" value="HARBI1_dom"/>
</dbReference>
<comment type="cofactor">
    <cofactor evidence="1">
        <name>a divalent metal cation</name>
        <dbReference type="ChEBI" id="CHEBI:60240"/>
    </cofactor>
</comment>
<dbReference type="EMBL" id="JAACNO010001964">
    <property type="protein sequence ID" value="KAF4136380.1"/>
    <property type="molecule type" value="Genomic_DNA"/>
</dbReference>
<dbReference type="GO" id="GO:0046872">
    <property type="term" value="F:metal ion binding"/>
    <property type="evidence" value="ECO:0007669"/>
    <property type="project" value="UniProtKB-KW"/>
</dbReference>
<evidence type="ECO:0000259" key="3">
    <source>
        <dbReference type="Pfam" id="PF13359"/>
    </source>
</evidence>
<gene>
    <name evidence="4" type="ORF">GN958_ATG14441</name>
</gene>
<name>A0A8S9U791_PHYIN</name>
<accession>A0A8S9U791</accession>
<comment type="caution">
    <text evidence="4">The sequence shown here is derived from an EMBL/GenBank/DDBJ whole genome shotgun (WGS) entry which is preliminary data.</text>
</comment>
<keyword evidence="4" id="KW-0378">Hydrolase</keyword>
<sequence length="147" mass="17179">VHCEDYYSRKGSYAINSLVICDDLRRIRYENVGWPGSSHDNRVWRNCWVNLEKPSFFGVDEYLLGDSAYQSSNIMVPAYKTSSGGQLDIKEEYFNKRLARIRIRFMTQFQKNEVTPNRTATPTKMNYLLTNRAVLIAEIIFETTFLT</sequence>
<dbReference type="Pfam" id="PF13359">
    <property type="entry name" value="DDE_Tnp_4"/>
    <property type="match status" value="1"/>
</dbReference>
<proteinExistence type="predicted"/>
<dbReference type="AlphaFoldDB" id="A0A8S9U791"/>
<protein>
    <submittedName>
        <fullName evidence="4">DDE superfamily endonuclease</fullName>
    </submittedName>
</protein>
<keyword evidence="4" id="KW-0255">Endonuclease</keyword>
<evidence type="ECO:0000256" key="2">
    <source>
        <dbReference type="ARBA" id="ARBA00022723"/>
    </source>
</evidence>
<evidence type="ECO:0000313" key="5">
    <source>
        <dbReference type="Proteomes" id="UP000704712"/>
    </source>
</evidence>